<organism evidence="2 5">
    <name type="scientific">Streptomyces avermitilis</name>
    <dbReference type="NCBI Taxonomy" id="33903"/>
    <lineage>
        <taxon>Bacteria</taxon>
        <taxon>Bacillati</taxon>
        <taxon>Actinomycetota</taxon>
        <taxon>Actinomycetes</taxon>
        <taxon>Kitasatosporales</taxon>
        <taxon>Streptomycetaceae</taxon>
        <taxon>Streptomyces</taxon>
    </lineage>
</organism>
<sequence length="83" mass="8666">MSQGWILLDTAADVDSVGGPVPSGCLLPLDGDFDVDAEQPGEDRGGEFGRESEQRGGAILLGPDTDLVETDAYLTVPEGKFCP</sequence>
<dbReference type="Proteomes" id="UP000299211">
    <property type="component" value="Unassembled WGS sequence"/>
</dbReference>
<proteinExistence type="predicted"/>
<dbReference type="Proteomes" id="UP000302139">
    <property type="component" value="Unassembled WGS sequence"/>
</dbReference>
<feature type="region of interest" description="Disordered" evidence="1">
    <location>
        <begin position="38"/>
        <end position="57"/>
    </location>
</feature>
<reference evidence="2 5" key="2">
    <citation type="submission" date="2019-04" db="EMBL/GenBank/DDBJ databases">
        <title>Draft genome sequences of Streptomyces avermitilis NBRC 14893.</title>
        <authorList>
            <person name="Komaki H."/>
            <person name="Tamura T."/>
            <person name="Hosoyama A."/>
        </authorList>
    </citation>
    <scope>NUCLEOTIDE SEQUENCE [LARGE SCALE GENOMIC DNA]</scope>
    <source>
        <strain evidence="2 5">NBRC 14893</strain>
    </source>
</reference>
<comment type="caution">
    <text evidence="2">The sequence shown here is derived from an EMBL/GenBank/DDBJ whole genome shotgun (WGS) entry which is preliminary data.</text>
</comment>
<protein>
    <submittedName>
        <fullName evidence="2">Uncharacterized protein</fullName>
    </submittedName>
</protein>
<reference evidence="3 4" key="1">
    <citation type="submission" date="2019-04" db="EMBL/GenBank/DDBJ databases">
        <title>Draft genome sequences of Streptomyces avermitilis ATCC 31267.</title>
        <authorList>
            <person name="Komaki H."/>
            <person name="Tamura T."/>
            <person name="Hosoyama A."/>
        </authorList>
    </citation>
    <scope>NUCLEOTIDE SEQUENCE [LARGE SCALE GENOMIC DNA]</scope>
    <source>
        <strain evidence="3 4">ATCC 31267</strain>
    </source>
</reference>
<evidence type="ECO:0000313" key="4">
    <source>
        <dbReference type="Proteomes" id="UP000299211"/>
    </source>
</evidence>
<evidence type="ECO:0000256" key="1">
    <source>
        <dbReference type="SAM" id="MobiDB-lite"/>
    </source>
</evidence>
<dbReference type="EMBL" id="BJHY01000002">
    <property type="protein sequence ID" value="GDY79690.1"/>
    <property type="molecule type" value="Genomic_DNA"/>
</dbReference>
<evidence type="ECO:0000313" key="3">
    <source>
        <dbReference type="EMBL" id="GDY79690.1"/>
    </source>
</evidence>
<dbReference type="EMBL" id="BJHX01000002">
    <property type="protein sequence ID" value="GDY69442.1"/>
    <property type="molecule type" value="Genomic_DNA"/>
</dbReference>
<feature type="compositionally biased region" description="Basic and acidic residues" evidence="1">
    <location>
        <begin position="41"/>
        <end position="54"/>
    </location>
</feature>
<evidence type="ECO:0000313" key="5">
    <source>
        <dbReference type="Proteomes" id="UP000302139"/>
    </source>
</evidence>
<name>A0A4D4MBY1_STRAX</name>
<dbReference type="AlphaFoldDB" id="A0A4D4MBY1"/>
<accession>A0A4D4MBY1</accession>
<evidence type="ECO:0000313" key="2">
    <source>
        <dbReference type="EMBL" id="GDY69442.1"/>
    </source>
</evidence>
<gene>
    <name evidence="2" type="ORF">SAV14893_088350</name>
    <name evidence="3" type="ORF">SAV31267_091750</name>
</gene>